<reference evidence="1" key="1">
    <citation type="journal article" date="2010" name="Microbiol. Resour. Announc.">
        <title>Comparative genomics of the bacterial genus Listeria: Genome evolution is characterized by limited gene acquisition and limited gene loss.</title>
        <authorList>
            <person name="den Bakker H.C."/>
            <person name="Cummings C.A."/>
            <person name="Ferreira V."/>
            <person name="Vatta P."/>
            <person name="Orsi R.H."/>
            <person name="Degoricija L."/>
            <person name="Barker M."/>
            <person name="Petrauskene O."/>
            <person name="Furtado M.R."/>
            <person name="Wiedmann M."/>
        </authorList>
    </citation>
    <scope>NUCLEOTIDE SEQUENCE [LARGE SCALE GENOMIC DNA]</scope>
    <source>
        <strain evidence="1">FSL N1-067</strain>
    </source>
</reference>
<dbReference type="SUPFAM" id="SSF53335">
    <property type="entry name" value="S-adenosyl-L-methionine-dependent methyltransferases"/>
    <property type="match status" value="1"/>
</dbReference>
<evidence type="ECO:0000313" key="1">
    <source>
        <dbReference type="EMBL" id="EFS00368.1"/>
    </source>
</evidence>
<feature type="non-terminal residue" evidence="1">
    <location>
        <position position="247"/>
    </location>
</feature>
<dbReference type="PROSITE" id="PS00092">
    <property type="entry name" value="N6_MTASE"/>
    <property type="match status" value="1"/>
</dbReference>
<dbReference type="GO" id="GO:0003676">
    <property type="term" value="F:nucleic acid binding"/>
    <property type="evidence" value="ECO:0007669"/>
    <property type="project" value="InterPro"/>
</dbReference>
<dbReference type="HOGENOM" id="CLU_1048428_0_0_9"/>
<dbReference type="Proteomes" id="UP000004302">
    <property type="component" value="Chromosome"/>
</dbReference>
<gene>
    <name evidence="1" type="ORF">NT03LS_1464</name>
</gene>
<keyword evidence="1" id="KW-0489">Methyltransferase</keyword>
<protein>
    <submittedName>
        <fullName evidence="1">Putative DNA-methyltransferase</fullName>
    </submittedName>
</protein>
<sequence>MFNESFYPSPSEVIRLLTENINVNYQTKILEPSAGKGDIADYLIGSYNKKESIQVIEKEPELCSILTDKGYMVVGYDFLTFETHTEYDLIIMNPPFSEGAKHLIKAIRLAEAQSYNECTISCIINAETLKNPFSNERKELETLLNKHHATITYHDNLFVSAERKTNVETAVVQLTVSTTQQKVADNFSAIKNTIDELGEQEALTTSLSTILQSQELQERINDIDGLVKRYNYHVELIKRLFESKRSL</sequence>
<dbReference type="AlphaFoldDB" id="E3ZPT0"/>
<comment type="caution">
    <text evidence="1">The sequence shown here is derived from an EMBL/GenBank/DDBJ whole genome shotgun (WGS) entry which is preliminary data.</text>
</comment>
<accession>E3ZPT0</accession>
<dbReference type="PRINTS" id="PR00507">
    <property type="entry name" value="N12N6MTFRASE"/>
</dbReference>
<dbReference type="EMBL" id="ADXJ01000574">
    <property type="protein sequence ID" value="EFS00368.1"/>
    <property type="molecule type" value="Genomic_DNA"/>
</dbReference>
<organism evidence="1">
    <name type="scientific">Listeria seeligeri FSL N1-067</name>
    <dbReference type="NCBI Taxonomy" id="702453"/>
    <lineage>
        <taxon>Bacteria</taxon>
        <taxon>Bacillati</taxon>
        <taxon>Bacillota</taxon>
        <taxon>Bacilli</taxon>
        <taxon>Bacillales</taxon>
        <taxon>Listeriaceae</taxon>
        <taxon>Listeria</taxon>
    </lineage>
</organism>
<keyword evidence="1" id="KW-0808">Transferase</keyword>
<dbReference type="GO" id="GO:0032259">
    <property type="term" value="P:methylation"/>
    <property type="evidence" value="ECO:0007669"/>
    <property type="project" value="UniProtKB-KW"/>
</dbReference>
<name>E3ZPT0_LISSE</name>
<dbReference type="InterPro" id="IPR029063">
    <property type="entry name" value="SAM-dependent_MTases_sf"/>
</dbReference>
<dbReference type="GO" id="GO:0008168">
    <property type="term" value="F:methyltransferase activity"/>
    <property type="evidence" value="ECO:0007669"/>
    <property type="project" value="UniProtKB-KW"/>
</dbReference>
<dbReference type="InterPro" id="IPR002052">
    <property type="entry name" value="DNA_methylase_N6_adenine_CS"/>
</dbReference>
<proteinExistence type="predicted"/>
<dbReference type="Gene3D" id="3.40.50.150">
    <property type="entry name" value="Vaccinia Virus protein VP39"/>
    <property type="match status" value="1"/>
</dbReference>